<feature type="region of interest" description="Disordered" evidence="1">
    <location>
        <begin position="1"/>
        <end position="127"/>
    </location>
</feature>
<sequence>MAVSGERWGGGVVPRRHGGPARRLSRAQEYPRHGEARGRIAPGGRFPARRMGLDVGHHGQGLPTAPALRRDRRSLRLTVSAHQDGETRRWRRTCRAGRSGIDRTATDRNSSASSRRREWSCRAVASA</sequence>
<dbReference type="AlphaFoldDB" id="A0A0J6T9Z6"/>
<dbReference type="Proteomes" id="UP000036449">
    <property type="component" value="Unassembled WGS sequence"/>
</dbReference>
<accession>A0A0J6T9Z6</accession>
<name>A0A0J6T9Z6_9HYPH</name>
<organism evidence="2 3">
    <name type="scientific">Methylobacterium tarhaniae</name>
    <dbReference type="NCBI Taxonomy" id="1187852"/>
    <lineage>
        <taxon>Bacteria</taxon>
        <taxon>Pseudomonadati</taxon>
        <taxon>Pseudomonadota</taxon>
        <taxon>Alphaproteobacteria</taxon>
        <taxon>Hyphomicrobiales</taxon>
        <taxon>Methylobacteriaceae</taxon>
        <taxon>Methylobacterium</taxon>
    </lineage>
</organism>
<protein>
    <submittedName>
        <fullName evidence="2">Uncharacterized protein</fullName>
    </submittedName>
</protein>
<evidence type="ECO:0000313" key="2">
    <source>
        <dbReference type="EMBL" id="KMO42418.1"/>
    </source>
</evidence>
<evidence type="ECO:0000313" key="3">
    <source>
        <dbReference type="Proteomes" id="UP000036449"/>
    </source>
</evidence>
<feature type="compositionally biased region" description="Basic residues" evidence="1">
    <location>
        <begin position="14"/>
        <end position="25"/>
    </location>
</feature>
<comment type="caution">
    <text evidence="2">The sequence shown here is derived from an EMBL/GenBank/DDBJ whole genome shotgun (WGS) entry which is preliminary data.</text>
</comment>
<gene>
    <name evidence="2" type="ORF">VQ03_10925</name>
</gene>
<evidence type="ECO:0000256" key="1">
    <source>
        <dbReference type="SAM" id="MobiDB-lite"/>
    </source>
</evidence>
<proteinExistence type="predicted"/>
<keyword evidence="3" id="KW-1185">Reference proteome</keyword>
<dbReference type="EMBL" id="LABZ01000069">
    <property type="protein sequence ID" value="KMO42418.1"/>
    <property type="molecule type" value="Genomic_DNA"/>
</dbReference>
<reference evidence="2 3" key="1">
    <citation type="submission" date="2015-03" db="EMBL/GenBank/DDBJ databases">
        <title>Genome sequencing of Methylobacterium tarhaniae DSM 25844.</title>
        <authorList>
            <person name="Chaudhry V."/>
            <person name="Patil P.B."/>
        </authorList>
    </citation>
    <scope>NUCLEOTIDE SEQUENCE [LARGE SCALE GENOMIC DNA]</scope>
    <source>
        <strain evidence="2 3">DSM 25844</strain>
    </source>
</reference>
<feature type="compositionally biased region" description="Basic and acidic residues" evidence="1">
    <location>
        <begin position="29"/>
        <end position="38"/>
    </location>
</feature>